<dbReference type="AlphaFoldDB" id="A0A7W7WGJ7"/>
<evidence type="ECO:0000256" key="1">
    <source>
        <dbReference type="SAM" id="Phobius"/>
    </source>
</evidence>
<dbReference type="InterPro" id="IPR025333">
    <property type="entry name" value="DUF4239"/>
</dbReference>
<keyword evidence="1" id="KW-0812">Transmembrane</keyword>
<feature type="transmembrane region" description="Helical" evidence="1">
    <location>
        <begin position="203"/>
        <end position="222"/>
    </location>
</feature>
<sequence length="254" mass="27243">MALSALLVVLSAAALSAALAWLSHRTAYRTRLPDTGPALGTAAGAVLSFFVVTMAFLLVNSTGALSVARQNNYAEAGAVVDLYLAAEKLPDPARREIRSRSESYLNEVIGVEWPQMATGHLDLTSFRTTYQLRRTVLDLPTTTPATTVRDARQAIAALMTQRRIRTTAAGDGAPNFLLATLIGAAVLSVLFLLLLGWPKGRRGIVTIAVVGGLLAFSIWLVLQINHPYGAGIRVAPDAFHEALDRIHLIDRAGY</sequence>
<evidence type="ECO:0000313" key="2">
    <source>
        <dbReference type="EMBL" id="MBB4945524.1"/>
    </source>
</evidence>
<feature type="transmembrane region" description="Helical" evidence="1">
    <location>
        <begin position="36"/>
        <end position="59"/>
    </location>
</feature>
<protein>
    <recommendedName>
        <fullName evidence="4">DUF4239 domain-containing protein</fullName>
    </recommendedName>
</protein>
<gene>
    <name evidence="2" type="ORF">F4556_001059</name>
</gene>
<proteinExistence type="predicted"/>
<evidence type="ECO:0000313" key="3">
    <source>
        <dbReference type="Proteomes" id="UP000573327"/>
    </source>
</evidence>
<name>A0A7W7WGJ7_9ACTN</name>
<reference evidence="2 3" key="1">
    <citation type="submission" date="2020-08" db="EMBL/GenBank/DDBJ databases">
        <title>Sequencing the genomes of 1000 actinobacteria strains.</title>
        <authorList>
            <person name="Klenk H.-P."/>
        </authorList>
    </citation>
    <scope>NUCLEOTIDE SEQUENCE [LARGE SCALE GENOMIC DNA]</scope>
    <source>
        <strain evidence="2 3">DSM 44786</strain>
    </source>
</reference>
<organism evidence="2 3">
    <name type="scientific">Kitasatospora gansuensis</name>
    <dbReference type="NCBI Taxonomy" id="258050"/>
    <lineage>
        <taxon>Bacteria</taxon>
        <taxon>Bacillati</taxon>
        <taxon>Actinomycetota</taxon>
        <taxon>Actinomycetes</taxon>
        <taxon>Kitasatosporales</taxon>
        <taxon>Streptomycetaceae</taxon>
        <taxon>Kitasatospora</taxon>
    </lineage>
</organism>
<dbReference type="Proteomes" id="UP000573327">
    <property type="component" value="Unassembled WGS sequence"/>
</dbReference>
<accession>A0A7W7WGJ7</accession>
<dbReference type="RefSeq" id="WP_184911996.1">
    <property type="nucleotide sequence ID" value="NZ_JACHJR010000001.1"/>
</dbReference>
<keyword evidence="3" id="KW-1185">Reference proteome</keyword>
<evidence type="ECO:0008006" key="4">
    <source>
        <dbReference type="Google" id="ProtNLM"/>
    </source>
</evidence>
<keyword evidence="1" id="KW-0472">Membrane</keyword>
<dbReference type="Pfam" id="PF14023">
    <property type="entry name" value="Bestrophin-like"/>
    <property type="match status" value="1"/>
</dbReference>
<keyword evidence="1" id="KW-1133">Transmembrane helix</keyword>
<comment type="caution">
    <text evidence="2">The sequence shown here is derived from an EMBL/GenBank/DDBJ whole genome shotgun (WGS) entry which is preliminary data.</text>
</comment>
<feature type="transmembrane region" description="Helical" evidence="1">
    <location>
        <begin position="172"/>
        <end position="197"/>
    </location>
</feature>
<dbReference type="EMBL" id="JACHJR010000001">
    <property type="protein sequence ID" value="MBB4945524.1"/>
    <property type="molecule type" value="Genomic_DNA"/>
</dbReference>